<dbReference type="AlphaFoldDB" id="A0A4P7VPL4"/>
<feature type="domain" description="Outer membrane protein beta-barrel" evidence="4">
    <location>
        <begin position="367"/>
        <end position="747"/>
    </location>
</feature>
<comment type="subcellular location">
    <subcellularLocation>
        <location evidence="1">Cell outer membrane</location>
    </subcellularLocation>
</comment>
<sequence length="769" mass="86622">MKRIITLIIAMTAVTTAFCREIRGLVVGENGTPLDYVNVVLYHDSIYVTGTVTDTAGAFSLNTYIQGKLTAKISFVGYETYTSSIPNSGNLGTIKLVPTTVTLREVVVSVTRPSTTMKGNALVTDIDGTSLAIAGTANDVLARIPMVVDNGGTLEVFGKGTPEIYINGRKVNDRQELAQLNSQDMKNVSVITNPGAAYAANVKSVILIRTKPPKGDGFSGTIRIDNGFQHYFRTGNSIDVKYRTRGLELFANYGWWYGDNRDNRSNEMTTTTSIGTYNQAFQTIGKQFYNDMTGKIGFSYMFNDRHSIGAYYQNSWNRHHSTGTIPSEVWQNGILIDCYDSDVNNRSTALPRHYVNLYYNGQAGKLSIDFNADYLWYKSRELSLSDELSEMGEDRTVNTLSINHNRMFAEKLVVSHPLWHGRLQAGEEYTCTRTTNIFTANITEVPDADNRVDESNIAAFVEIAQQLGRFNIGVGLRYEHVEFNYYEMGQLRDGQSKTYDNLFPSLNVATKIGQVRMGLNYSGKTVRPGYGQLDGAVSYINRLTFETGNPYLKPTKMQTLEYVAQWSQFFAQLSYTYFKDGVYHTTEPYGPDGEATIIRTANLDRRHYFQAFAGGQFNVGIWQPRVNIGVMKQWLTLPVNGKPMKMNTPGFLFQWQNAVHLPLDIWLNVDAQLMTTQWDNNMKLSNTPWYVNAKIYKGFVNNTLSVTLEAKDMFNSSQNDAIMYNDAVHIVQKNFSPGRSVMLTLQYRFNTTRDRYRGTGAGNSEKSRF</sequence>
<dbReference type="InterPro" id="IPR008969">
    <property type="entry name" value="CarboxyPept-like_regulatory"/>
</dbReference>
<dbReference type="OrthoDB" id="905020at2"/>
<keyword evidence="3" id="KW-0998">Cell outer membrane</keyword>
<dbReference type="RefSeq" id="WP_136410380.1">
    <property type="nucleotide sequence ID" value="NZ_CANQMU010000043.1"/>
</dbReference>
<dbReference type="KEGG" id="mgod:E7746_07530"/>
<gene>
    <name evidence="5" type="ORF">E7746_07530</name>
</gene>
<dbReference type="Proteomes" id="UP000297031">
    <property type="component" value="Chromosome"/>
</dbReference>
<keyword evidence="2" id="KW-0472">Membrane</keyword>
<protein>
    <submittedName>
        <fullName evidence="5">TonB-dependent receptor</fullName>
    </submittedName>
</protein>
<evidence type="ECO:0000256" key="2">
    <source>
        <dbReference type="ARBA" id="ARBA00023136"/>
    </source>
</evidence>
<keyword evidence="5" id="KW-0675">Receptor</keyword>
<name>A0A4P7VPL4_9BACT</name>
<dbReference type="Pfam" id="PF14905">
    <property type="entry name" value="OMP_b-brl_3"/>
    <property type="match status" value="1"/>
</dbReference>
<organism evidence="5 6">
    <name type="scientific">Muribaculum gordoncarteri</name>
    <dbReference type="NCBI Taxonomy" id="2530390"/>
    <lineage>
        <taxon>Bacteria</taxon>
        <taxon>Pseudomonadati</taxon>
        <taxon>Bacteroidota</taxon>
        <taxon>Bacteroidia</taxon>
        <taxon>Bacteroidales</taxon>
        <taxon>Muribaculaceae</taxon>
        <taxon>Muribaculum</taxon>
    </lineage>
</organism>
<dbReference type="SUPFAM" id="SSF56935">
    <property type="entry name" value="Porins"/>
    <property type="match status" value="1"/>
</dbReference>
<dbReference type="InterPro" id="IPR041700">
    <property type="entry name" value="OMP_b-brl_3"/>
</dbReference>
<dbReference type="InterPro" id="IPR036942">
    <property type="entry name" value="Beta-barrel_TonB_sf"/>
</dbReference>
<reference evidence="5 6" key="1">
    <citation type="submission" date="2019-02" db="EMBL/GenBank/DDBJ databases">
        <title>Isolation and identification of novel species under the genus Muribaculum.</title>
        <authorList>
            <person name="Miyake S."/>
            <person name="Ding Y."/>
            <person name="Low A."/>
            <person name="Soh M."/>
            <person name="Seedorf H."/>
        </authorList>
    </citation>
    <scope>NUCLEOTIDE SEQUENCE [LARGE SCALE GENOMIC DNA]</scope>
    <source>
        <strain evidence="5 6">TLL-A4</strain>
    </source>
</reference>
<keyword evidence="6" id="KW-1185">Reference proteome</keyword>
<dbReference type="Pfam" id="PF13715">
    <property type="entry name" value="CarbopepD_reg_2"/>
    <property type="match status" value="1"/>
</dbReference>
<dbReference type="GO" id="GO:0009279">
    <property type="term" value="C:cell outer membrane"/>
    <property type="evidence" value="ECO:0007669"/>
    <property type="project" value="UniProtKB-SubCell"/>
</dbReference>
<evidence type="ECO:0000256" key="1">
    <source>
        <dbReference type="ARBA" id="ARBA00004442"/>
    </source>
</evidence>
<evidence type="ECO:0000313" key="6">
    <source>
        <dbReference type="Proteomes" id="UP000297031"/>
    </source>
</evidence>
<dbReference type="SUPFAM" id="SSF49464">
    <property type="entry name" value="Carboxypeptidase regulatory domain-like"/>
    <property type="match status" value="1"/>
</dbReference>
<evidence type="ECO:0000259" key="4">
    <source>
        <dbReference type="Pfam" id="PF14905"/>
    </source>
</evidence>
<accession>A0A4P7VPL4</accession>
<evidence type="ECO:0000256" key="3">
    <source>
        <dbReference type="ARBA" id="ARBA00023237"/>
    </source>
</evidence>
<dbReference type="EMBL" id="CP039393">
    <property type="protein sequence ID" value="QCD35748.1"/>
    <property type="molecule type" value="Genomic_DNA"/>
</dbReference>
<proteinExistence type="predicted"/>
<evidence type="ECO:0000313" key="5">
    <source>
        <dbReference type="EMBL" id="QCD35748.1"/>
    </source>
</evidence>
<dbReference type="Gene3D" id="2.40.170.20">
    <property type="entry name" value="TonB-dependent receptor, beta-barrel domain"/>
    <property type="match status" value="1"/>
</dbReference>